<reference evidence="1 2" key="1">
    <citation type="journal article" date="2014" name="Genome Biol. Evol.">
        <title>The genome of the myxosporean Thelohanellus kitauei shows adaptations to nutrient acquisition within its fish host.</title>
        <authorList>
            <person name="Yang Y."/>
            <person name="Xiong J."/>
            <person name="Zhou Z."/>
            <person name="Huo F."/>
            <person name="Miao W."/>
            <person name="Ran C."/>
            <person name="Liu Y."/>
            <person name="Zhang J."/>
            <person name="Feng J."/>
            <person name="Wang M."/>
            <person name="Wang M."/>
            <person name="Wang L."/>
            <person name="Yao B."/>
        </authorList>
    </citation>
    <scope>NUCLEOTIDE SEQUENCE [LARGE SCALE GENOMIC DNA]</scope>
    <source>
        <strain evidence="1">Wuqing</strain>
    </source>
</reference>
<dbReference type="Proteomes" id="UP000031668">
    <property type="component" value="Unassembled WGS sequence"/>
</dbReference>
<organism evidence="1 2">
    <name type="scientific">Thelohanellus kitauei</name>
    <name type="common">Myxosporean</name>
    <dbReference type="NCBI Taxonomy" id="669202"/>
    <lineage>
        <taxon>Eukaryota</taxon>
        <taxon>Metazoa</taxon>
        <taxon>Cnidaria</taxon>
        <taxon>Myxozoa</taxon>
        <taxon>Myxosporea</taxon>
        <taxon>Bivalvulida</taxon>
        <taxon>Platysporina</taxon>
        <taxon>Myxobolidae</taxon>
        <taxon>Thelohanellus</taxon>
    </lineage>
</organism>
<name>A0A0C2MFH6_THEKT</name>
<sequence>MMIEVIKCINGGQSDSFCDTLPTSFQVVPNCLTKLNEPEIKMTQDEAKGLYDSFKLRISSSQRNPAKGAPLVHDYVVNSLTTYLEQYKDFDDIFKLKWPEILESMPRIYLMTNCDFLIRYCYIYKIASSSSAISNCASSTLFNHLDMSVAIKKLVGLPSTTGTNSSENTKIKDDISKERIKIVDKLIKACEEARGGGIGDIFPLVLSEVKSRLNEPDEVNKAVVEFVEEAQKLIKDDCDKKIQPTSAARLSQLEDDKVSNLIKSKEVAAVSNEAS</sequence>
<gene>
    <name evidence="1" type="ORF">RF11_01852</name>
</gene>
<protein>
    <submittedName>
        <fullName evidence="1">Uncharacterized protein</fullName>
    </submittedName>
</protein>
<evidence type="ECO:0000313" key="2">
    <source>
        <dbReference type="Proteomes" id="UP000031668"/>
    </source>
</evidence>
<comment type="caution">
    <text evidence="1">The sequence shown here is derived from an EMBL/GenBank/DDBJ whole genome shotgun (WGS) entry which is preliminary data.</text>
</comment>
<dbReference type="EMBL" id="JWZT01004773">
    <property type="protein sequence ID" value="KII63104.1"/>
    <property type="molecule type" value="Genomic_DNA"/>
</dbReference>
<dbReference type="AlphaFoldDB" id="A0A0C2MFH6"/>
<evidence type="ECO:0000313" key="1">
    <source>
        <dbReference type="EMBL" id="KII63104.1"/>
    </source>
</evidence>
<proteinExistence type="predicted"/>
<keyword evidence="2" id="KW-1185">Reference proteome</keyword>
<accession>A0A0C2MFH6</accession>